<gene>
    <name evidence="1" type="ORF">HCZ30_15995</name>
</gene>
<dbReference type="SUPFAM" id="SSF142338">
    <property type="entry name" value="CofD-like"/>
    <property type="match status" value="1"/>
</dbReference>
<dbReference type="Pfam" id="PF01933">
    <property type="entry name" value="CofD"/>
    <property type="match status" value="1"/>
</dbReference>
<comment type="caution">
    <text evidence="1">The sequence shown here is derived from an EMBL/GenBank/DDBJ whole genome shotgun (WGS) entry which is preliminary data.</text>
</comment>
<dbReference type="CDD" id="cd07187">
    <property type="entry name" value="YvcK_like"/>
    <property type="match status" value="1"/>
</dbReference>
<dbReference type="EMBL" id="JAATOP010000016">
    <property type="protein sequence ID" value="NIY73933.1"/>
    <property type="molecule type" value="Genomic_DNA"/>
</dbReference>
<dbReference type="Proteomes" id="UP000709466">
    <property type="component" value="Unassembled WGS sequence"/>
</dbReference>
<evidence type="ECO:0000313" key="2">
    <source>
        <dbReference type="Proteomes" id="UP000709466"/>
    </source>
</evidence>
<dbReference type="PANTHER" id="PTHR31240">
    <property type="entry name" value="MATERNAL EFFECT EMBRYO ARREST 18"/>
    <property type="match status" value="1"/>
</dbReference>
<reference evidence="1 2" key="1">
    <citation type="submission" date="2020-03" db="EMBL/GenBank/DDBJ databases">
        <title>Bacterial isolates of synthetic phycosphere.</title>
        <authorList>
            <person name="Fu H."/>
            <person name="Moran M.A."/>
        </authorList>
    </citation>
    <scope>NUCLEOTIDE SEQUENCE [LARGE SCALE GENOMIC DNA]</scope>
    <source>
        <strain evidence="1 2">HF1</strain>
    </source>
</reference>
<organism evidence="1 2">
    <name type="scientific">Marivivens donghaensis</name>
    <dbReference type="NCBI Taxonomy" id="1699413"/>
    <lineage>
        <taxon>Bacteria</taxon>
        <taxon>Pseudomonadati</taxon>
        <taxon>Pseudomonadota</taxon>
        <taxon>Alphaproteobacteria</taxon>
        <taxon>Rhodobacterales</taxon>
        <taxon>Paracoccaceae</taxon>
        <taxon>Marivivens group</taxon>
        <taxon>Marivivens</taxon>
    </lineage>
</organism>
<dbReference type="RefSeq" id="WP_167639319.1">
    <property type="nucleotide sequence ID" value="NZ_JAATOP010000016.1"/>
</dbReference>
<dbReference type="Gene3D" id="3.40.50.10680">
    <property type="entry name" value="CofD-like domains"/>
    <property type="match status" value="1"/>
</dbReference>
<proteinExistence type="predicted"/>
<dbReference type="NCBIfam" id="TIGR04357">
    <property type="entry name" value="CofD_rel_GAK"/>
    <property type="match status" value="1"/>
</dbReference>
<protein>
    <submittedName>
        <fullName evidence="1">GAK system CofD-like protein</fullName>
    </submittedName>
</protein>
<sequence length="392" mass="42517">MVKVTVEKQLALPDTLRVSRALSVPHLGPRILFFSGGSALNDISRTLKKYTFNSVHLITPFDSGGSSQVLREAFDMPAIGDLRSRLMALADETVLGQPDVYALFSKRLPKHGENDALAAEVAQMVDGSHPLVKAVSQPMRSLIRNSLAAFSAHVSDDFDYRNASIGNLIIAGGYLSNNRELEPVLFLMSKMVDVQGTVRAIVDRNLDLGVELADGTKVFSQRNISGKEAPPLTQKISRLFVCEGDRELAPADFPLPKRNSNLIEEADVICYPPGSLYSSVIANLLPAGVGQAVAARHVPKIYIPSMGHDPEAQGYSLVEQFEAILAPLMADAPKAKPSAFITHVLCEPDANENDCETLRSRFGIQCITLDAAGTKPDRYDPKAICEMLVSFG</sequence>
<accession>A0ABX0W4X8</accession>
<evidence type="ECO:0000313" key="1">
    <source>
        <dbReference type="EMBL" id="NIY73933.1"/>
    </source>
</evidence>
<dbReference type="PANTHER" id="PTHR31240:SF0">
    <property type="entry name" value="MATERNAL EFFECT EMBRYO ARREST 18"/>
    <property type="match status" value="1"/>
</dbReference>
<dbReference type="InterPro" id="IPR002882">
    <property type="entry name" value="CofD"/>
</dbReference>
<dbReference type="InterPro" id="IPR038136">
    <property type="entry name" value="CofD-like_dom_sf"/>
</dbReference>
<name>A0ABX0W4X8_9RHOB</name>
<dbReference type="InterPro" id="IPR027591">
    <property type="entry name" value="CofD-rel_GAK"/>
</dbReference>
<keyword evidence="2" id="KW-1185">Reference proteome</keyword>